<evidence type="ECO:0000256" key="1">
    <source>
        <dbReference type="SAM" id="SignalP"/>
    </source>
</evidence>
<keyword evidence="1" id="KW-0732">Signal</keyword>
<accession>A0A090U4K4</accession>
<dbReference type="OrthoDB" id="5917937at2"/>
<keyword evidence="3" id="KW-1185">Reference proteome</keyword>
<dbReference type="InterPro" id="IPR021242">
    <property type="entry name" value="DUF2799"/>
</dbReference>
<reference evidence="2 3" key="2">
    <citation type="submission" date="2014-09" db="EMBL/GenBank/DDBJ databases">
        <authorList>
            <consortium name="NBRP consortium"/>
            <person name="Sawabe T."/>
            <person name="Meirelles P."/>
            <person name="Nakanishi M."/>
            <person name="Sayaka M."/>
            <person name="Hattori M."/>
            <person name="Ohkuma M."/>
        </authorList>
    </citation>
    <scope>NUCLEOTIDE SEQUENCE [LARGE SCALE GENOMIC DNA]</scope>
    <source>
        <strain evidence="2 3">JCM 19240</strain>
    </source>
</reference>
<protein>
    <recommendedName>
        <fullName evidence="4">Lipoprotein</fullName>
    </recommendedName>
</protein>
<evidence type="ECO:0000313" key="2">
    <source>
        <dbReference type="EMBL" id="GAL37827.1"/>
    </source>
</evidence>
<proteinExistence type="predicted"/>
<dbReference type="Proteomes" id="UP000029224">
    <property type="component" value="Unassembled WGS sequence"/>
</dbReference>
<dbReference type="AlphaFoldDB" id="A0A090U4K4"/>
<dbReference type="EMBL" id="BBMT01000021">
    <property type="protein sequence ID" value="GAL37827.1"/>
    <property type="molecule type" value="Genomic_DNA"/>
</dbReference>
<feature type="signal peptide" evidence="1">
    <location>
        <begin position="1"/>
        <end position="20"/>
    </location>
</feature>
<organism evidence="2 3">
    <name type="scientific">Vibrio maritimus</name>
    <dbReference type="NCBI Taxonomy" id="990268"/>
    <lineage>
        <taxon>Bacteria</taxon>
        <taxon>Pseudomonadati</taxon>
        <taxon>Pseudomonadota</taxon>
        <taxon>Gammaproteobacteria</taxon>
        <taxon>Vibrionales</taxon>
        <taxon>Vibrionaceae</taxon>
        <taxon>Vibrio</taxon>
    </lineage>
</organism>
<dbReference type="PROSITE" id="PS51257">
    <property type="entry name" value="PROKAR_LIPOPROTEIN"/>
    <property type="match status" value="1"/>
</dbReference>
<gene>
    <name evidence="2" type="ORF">JCM19240_6743</name>
</gene>
<feature type="chain" id="PRO_5001864502" description="Lipoprotein" evidence="1">
    <location>
        <begin position="21"/>
        <end position="117"/>
    </location>
</feature>
<sequence>MFRKGVIVATFVLLSGCVQLTPPTDESAQSWQDFGYQWAMKGYIIESQSDLVKKVPELSTDRFAQYQSGYATGKAEYCKQNPFDLGYAGKIYYGICNDLDRRYNDEYWRGKKARSRN</sequence>
<comment type="caution">
    <text evidence="2">The sequence shown here is derived from an EMBL/GenBank/DDBJ whole genome shotgun (WGS) entry which is preliminary data.</text>
</comment>
<evidence type="ECO:0008006" key="4">
    <source>
        <dbReference type="Google" id="ProtNLM"/>
    </source>
</evidence>
<evidence type="ECO:0000313" key="3">
    <source>
        <dbReference type="Proteomes" id="UP000029224"/>
    </source>
</evidence>
<reference evidence="2 3" key="1">
    <citation type="submission" date="2014-09" db="EMBL/GenBank/DDBJ databases">
        <title>Vibrio maritimus JCM 19240. (C210) whole genome shotgun sequence.</title>
        <authorList>
            <person name="Sawabe T."/>
            <person name="Meirelles P."/>
            <person name="Nakanishi M."/>
            <person name="Sayaka M."/>
            <person name="Hattori M."/>
            <person name="Ohkuma M."/>
        </authorList>
    </citation>
    <scope>NUCLEOTIDE SEQUENCE [LARGE SCALE GENOMIC DNA]</scope>
    <source>
        <strain evidence="2 3">JCM 19240</strain>
    </source>
</reference>
<dbReference type="Pfam" id="PF10973">
    <property type="entry name" value="DUF2799"/>
    <property type="match status" value="1"/>
</dbReference>
<name>A0A090U4K4_9VIBR</name>